<dbReference type="AlphaFoldDB" id="A0A5C5X0L1"/>
<accession>A0A5C5X0L1</accession>
<gene>
    <name evidence="1" type="ORF">CA85_40600</name>
</gene>
<evidence type="ECO:0000313" key="1">
    <source>
        <dbReference type="EMBL" id="TWT56527.1"/>
    </source>
</evidence>
<name>A0A5C5X0L1_9BACT</name>
<dbReference type="EMBL" id="SJPK01000012">
    <property type="protein sequence ID" value="TWT56527.1"/>
    <property type="molecule type" value="Genomic_DNA"/>
</dbReference>
<dbReference type="RefSeq" id="WP_146392940.1">
    <property type="nucleotide sequence ID" value="NZ_SJPK01000012.1"/>
</dbReference>
<dbReference type="Proteomes" id="UP000318053">
    <property type="component" value="Unassembled WGS sequence"/>
</dbReference>
<comment type="caution">
    <text evidence="1">The sequence shown here is derived from an EMBL/GenBank/DDBJ whole genome shotgun (WGS) entry which is preliminary data.</text>
</comment>
<proteinExistence type="predicted"/>
<reference evidence="1 2" key="1">
    <citation type="submission" date="2019-02" db="EMBL/GenBank/DDBJ databases">
        <title>Deep-cultivation of Planctomycetes and their phenomic and genomic characterization uncovers novel biology.</title>
        <authorList>
            <person name="Wiegand S."/>
            <person name="Jogler M."/>
            <person name="Boedeker C."/>
            <person name="Pinto D."/>
            <person name="Vollmers J."/>
            <person name="Rivas-Marin E."/>
            <person name="Kohn T."/>
            <person name="Peeters S.H."/>
            <person name="Heuer A."/>
            <person name="Rast P."/>
            <person name="Oberbeckmann S."/>
            <person name="Bunk B."/>
            <person name="Jeske O."/>
            <person name="Meyerdierks A."/>
            <person name="Storesund J.E."/>
            <person name="Kallscheuer N."/>
            <person name="Luecker S."/>
            <person name="Lage O.M."/>
            <person name="Pohl T."/>
            <person name="Merkel B.J."/>
            <person name="Hornburger P."/>
            <person name="Mueller R.-W."/>
            <person name="Bruemmer F."/>
            <person name="Labrenz M."/>
            <person name="Spormann A.M."/>
            <person name="Op Den Camp H."/>
            <person name="Overmann J."/>
            <person name="Amann R."/>
            <person name="Jetten M.S.M."/>
            <person name="Mascher T."/>
            <person name="Medema M.H."/>
            <person name="Devos D.P."/>
            <person name="Kaster A.-K."/>
            <person name="Ovreas L."/>
            <person name="Rohde M."/>
            <person name="Galperin M.Y."/>
            <person name="Jogler C."/>
        </authorList>
    </citation>
    <scope>NUCLEOTIDE SEQUENCE [LARGE SCALE GENOMIC DNA]</scope>
    <source>
        <strain evidence="1 2">CA85</strain>
    </source>
</reference>
<sequence length="256" mass="29156">MQIENRPGTTNTYVVSTFRRDGKLRKRYIGKASDSVVHLFVEYERLAKANEHAYREACSLEQDNDIAASKSLDWLCRWSAGWKVISKINELEMSSKPTSATASERELPGLHRINRICSLAQEGDPDAQRQLDIWIAETPEVLSVATDLMGLTREYLVQFVSSAAPENSMLWQKQIDEKSAQLCADLPDDPLSDMYAELTTLAWLDVMRSSLMPYVAGGDVTRSSYWGSELGRSQRRWTKISTAFQQHRKTRCVTRR</sequence>
<organism evidence="1 2">
    <name type="scientific">Allorhodopirellula solitaria</name>
    <dbReference type="NCBI Taxonomy" id="2527987"/>
    <lineage>
        <taxon>Bacteria</taxon>
        <taxon>Pseudomonadati</taxon>
        <taxon>Planctomycetota</taxon>
        <taxon>Planctomycetia</taxon>
        <taxon>Pirellulales</taxon>
        <taxon>Pirellulaceae</taxon>
        <taxon>Allorhodopirellula</taxon>
    </lineage>
</organism>
<keyword evidence="2" id="KW-1185">Reference proteome</keyword>
<protein>
    <submittedName>
        <fullName evidence="1">Uncharacterized protein</fullName>
    </submittedName>
</protein>
<dbReference type="OrthoDB" id="268995at2"/>
<evidence type="ECO:0000313" key="2">
    <source>
        <dbReference type="Proteomes" id="UP000318053"/>
    </source>
</evidence>